<protein>
    <recommendedName>
        <fullName evidence="5">Lipoprotein</fullName>
    </recommendedName>
</protein>
<dbReference type="AlphaFoldDB" id="A0A517XPN6"/>
<dbReference type="OrthoDB" id="9948235at2"/>
<keyword evidence="4" id="KW-1185">Reference proteome</keyword>
<dbReference type="RefSeq" id="WP_145235482.1">
    <property type="nucleotide sequence ID" value="NZ_CP036273.1"/>
</dbReference>
<keyword evidence="2" id="KW-0732">Signal</keyword>
<reference evidence="3 4" key="1">
    <citation type="submission" date="2019-02" db="EMBL/GenBank/DDBJ databases">
        <title>Deep-cultivation of Planctomycetes and their phenomic and genomic characterization uncovers novel biology.</title>
        <authorList>
            <person name="Wiegand S."/>
            <person name="Jogler M."/>
            <person name="Boedeker C."/>
            <person name="Pinto D."/>
            <person name="Vollmers J."/>
            <person name="Rivas-Marin E."/>
            <person name="Kohn T."/>
            <person name="Peeters S.H."/>
            <person name="Heuer A."/>
            <person name="Rast P."/>
            <person name="Oberbeckmann S."/>
            <person name="Bunk B."/>
            <person name="Jeske O."/>
            <person name="Meyerdierks A."/>
            <person name="Storesund J.E."/>
            <person name="Kallscheuer N."/>
            <person name="Luecker S."/>
            <person name="Lage O.M."/>
            <person name="Pohl T."/>
            <person name="Merkel B.J."/>
            <person name="Hornburger P."/>
            <person name="Mueller R.-W."/>
            <person name="Bruemmer F."/>
            <person name="Labrenz M."/>
            <person name="Spormann A.M."/>
            <person name="Op den Camp H."/>
            <person name="Overmann J."/>
            <person name="Amann R."/>
            <person name="Jetten M.S.M."/>
            <person name="Mascher T."/>
            <person name="Medema M.H."/>
            <person name="Devos D.P."/>
            <person name="Kaster A.-K."/>
            <person name="Ovreas L."/>
            <person name="Rohde M."/>
            <person name="Galperin M.Y."/>
            <person name="Jogler C."/>
        </authorList>
    </citation>
    <scope>NUCLEOTIDE SEQUENCE [LARGE SCALE GENOMIC DNA]</scope>
    <source>
        <strain evidence="3 4">ETA_A1</strain>
    </source>
</reference>
<sequence length="144" mass="15517" precursor="true">MPRYLVLSLGLVAAALAPGCGSSEKPYTDNSKDPDLYAQDVKQIAVDAIQRARRSREPADQLQTIVTEIEGQSANNRPVGSHQPVYTELLTAAKQLQGDCNKANGRPADLSTRLDGLKKIADKLPGQVQLGRGEEPKAKDPARD</sequence>
<feature type="region of interest" description="Disordered" evidence="1">
    <location>
        <begin position="122"/>
        <end position="144"/>
    </location>
</feature>
<name>A0A517XPN6_9BACT</name>
<evidence type="ECO:0000256" key="2">
    <source>
        <dbReference type="SAM" id="SignalP"/>
    </source>
</evidence>
<evidence type="ECO:0000256" key="1">
    <source>
        <dbReference type="SAM" id="MobiDB-lite"/>
    </source>
</evidence>
<dbReference type="EMBL" id="CP036273">
    <property type="protein sequence ID" value="QDU19471.1"/>
    <property type="molecule type" value="Genomic_DNA"/>
</dbReference>
<feature type="chain" id="PRO_5021833639" description="Lipoprotein" evidence="2">
    <location>
        <begin position="18"/>
        <end position="144"/>
    </location>
</feature>
<evidence type="ECO:0000313" key="4">
    <source>
        <dbReference type="Proteomes" id="UP000319576"/>
    </source>
</evidence>
<gene>
    <name evidence="3" type="ORF">ETAA1_13960</name>
</gene>
<dbReference type="KEGG" id="uli:ETAA1_13960"/>
<organism evidence="3 4">
    <name type="scientific">Urbifossiella limnaea</name>
    <dbReference type="NCBI Taxonomy" id="2528023"/>
    <lineage>
        <taxon>Bacteria</taxon>
        <taxon>Pseudomonadati</taxon>
        <taxon>Planctomycetota</taxon>
        <taxon>Planctomycetia</taxon>
        <taxon>Gemmatales</taxon>
        <taxon>Gemmataceae</taxon>
        <taxon>Urbifossiella</taxon>
    </lineage>
</organism>
<proteinExistence type="predicted"/>
<dbReference type="Proteomes" id="UP000319576">
    <property type="component" value="Chromosome"/>
</dbReference>
<feature type="signal peptide" evidence="2">
    <location>
        <begin position="1"/>
        <end position="17"/>
    </location>
</feature>
<evidence type="ECO:0000313" key="3">
    <source>
        <dbReference type="EMBL" id="QDU19471.1"/>
    </source>
</evidence>
<evidence type="ECO:0008006" key="5">
    <source>
        <dbReference type="Google" id="ProtNLM"/>
    </source>
</evidence>
<feature type="compositionally biased region" description="Basic and acidic residues" evidence="1">
    <location>
        <begin position="132"/>
        <end position="144"/>
    </location>
</feature>
<accession>A0A517XPN6</accession>